<reference evidence="2 3" key="1">
    <citation type="submission" date="2016-10" db="EMBL/GenBank/DDBJ databases">
        <authorList>
            <person name="de Groot N.N."/>
        </authorList>
    </citation>
    <scope>NUCLEOTIDE SEQUENCE [LARGE SCALE GENOMIC DNA]</scope>
    <source>
        <strain evidence="2 3">DSM 23042</strain>
    </source>
</reference>
<keyword evidence="1" id="KW-0472">Membrane</keyword>
<accession>A0A1H9V138</accession>
<keyword evidence="3" id="KW-1185">Reference proteome</keyword>
<dbReference type="OrthoDB" id="7858309at2"/>
<evidence type="ECO:0000256" key="1">
    <source>
        <dbReference type="SAM" id="Phobius"/>
    </source>
</evidence>
<keyword evidence="1" id="KW-0812">Transmembrane</keyword>
<protein>
    <submittedName>
        <fullName evidence="2">Uncharacterized protein</fullName>
    </submittedName>
</protein>
<dbReference type="STRING" id="641238.SAMN04490244_106144"/>
<keyword evidence="1" id="KW-1133">Transmembrane helix</keyword>
<dbReference type="AlphaFoldDB" id="A0A1H9V138"/>
<evidence type="ECO:0000313" key="2">
    <source>
        <dbReference type="EMBL" id="SES15104.1"/>
    </source>
</evidence>
<dbReference type="EMBL" id="FOGU01000006">
    <property type="protein sequence ID" value="SES15104.1"/>
    <property type="molecule type" value="Genomic_DNA"/>
</dbReference>
<organism evidence="2 3">
    <name type="scientific">Tranquillimonas rosea</name>
    <dbReference type="NCBI Taxonomy" id="641238"/>
    <lineage>
        <taxon>Bacteria</taxon>
        <taxon>Pseudomonadati</taxon>
        <taxon>Pseudomonadota</taxon>
        <taxon>Alphaproteobacteria</taxon>
        <taxon>Rhodobacterales</taxon>
        <taxon>Roseobacteraceae</taxon>
        <taxon>Tranquillimonas</taxon>
    </lineage>
</organism>
<dbReference type="RefSeq" id="WP_092693772.1">
    <property type="nucleotide sequence ID" value="NZ_CBDDGO010000004.1"/>
</dbReference>
<gene>
    <name evidence="2" type="ORF">SAMN04490244_106144</name>
</gene>
<evidence type="ECO:0000313" key="3">
    <source>
        <dbReference type="Proteomes" id="UP000198885"/>
    </source>
</evidence>
<proteinExistence type="predicted"/>
<dbReference type="Proteomes" id="UP000198885">
    <property type="component" value="Unassembled WGS sequence"/>
</dbReference>
<sequence>MTSVSRWRHYRPARIEVVGGLVALAASVVYFGALHVLDGRAGLYLEELRQSDPDRYLTVLRESRGFEAFLEEYRALADYDEFQRLPPTFLIGRWTPRPAQLRLAPGTSPEQCSDPMTLGDGMYQQLDTGGVSLPVTYRIEGQTVQMRTEDEGIMPIELVSYGGELDHIRYVPPGAEFPVYGYLCGR</sequence>
<feature type="transmembrane region" description="Helical" evidence="1">
    <location>
        <begin position="15"/>
        <end position="37"/>
    </location>
</feature>
<name>A0A1H9V138_9RHOB</name>